<keyword evidence="1" id="KW-0732">Signal</keyword>
<feature type="signal peptide" evidence="1">
    <location>
        <begin position="1"/>
        <end position="19"/>
    </location>
</feature>
<evidence type="ECO:0000313" key="3">
    <source>
        <dbReference type="Proteomes" id="UP000186922"/>
    </source>
</evidence>
<protein>
    <submittedName>
        <fullName evidence="2">Uncharacterized protein</fullName>
    </submittedName>
</protein>
<name>A0A1D1VKM9_RAMVA</name>
<dbReference type="EMBL" id="BDGG01000008">
    <property type="protein sequence ID" value="GAV02170.1"/>
    <property type="molecule type" value="Genomic_DNA"/>
</dbReference>
<proteinExistence type="predicted"/>
<comment type="caution">
    <text evidence="2">The sequence shown here is derived from an EMBL/GenBank/DDBJ whole genome shotgun (WGS) entry which is preliminary data.</text>
</comment>
<evidence type="ECO:0000256" key="1">
    <source>
        <dbReference type="SAM" id="SignalP"/>
    </source>
</evidence>
<feature type="chain" id="PRO_5008898544" evidence="1">
    <location>
        <begin position="20"/>
        <end position="189"/>
    </location>
</feature>
<dbReference type="AlphaFoldDB" id="A0A1D1VKM9"/>
<reference evidence="2 3" key="1">
    <citation type="journal article" date="2016" name="Nat. Commun.">
        <title>Extremotolerant tardigrade genome and improved radiotolerance of human cultured cells by tardigrade-unique protein.</title>
        <authorList>
            <person name="Hashimoto T."/>
            <person name="Horikawa D.D."/>
            <person name="Saito Y."/>
            <person name="Kuwahara H."/>
            <person name="Kozuka-Hata H."/>
            <person name="Shin-I T."/>
            <person name="Minakuchi Y."/>
            <person name="Ohishi K."/>
            <person name="Motoyama A."/>
            <person name="Aizu T."/>
            <person name="Enomoto A."/>
            <person name="Kondo K."/>
            <person name="Tanaka S."/>
            <person name="Hara Y."/>
            <person name="Koshikawa S."/>
            <person name="Sagara H."/>
            <person name="Miura T."/>
            <person name="Yokobori S."/>
            <person name="Miyagawa K."/>
            <person name="Suzuki Y."/>
            <person name="Kubo T."/>
            <person name="Oyama M."/>
            <person name="Kohara Y."/>
            <person name="Fujiyama A."/>
            <person name="Arakawa K."/>
            <person name="Katayama T."/>
            <person name="Toyoda A."/>
            <person name="Kunieda T."/>
        </authorList>
    </citation>
    <scope>NUCLEOTIDE SEQUENCE [LARGE SCALE GENOMIC DNA]</scope>
    <source>
        <strain evidence="2 3">YOKOZUNA-1</strain>
    </source>
</reference>
<accession>A0A1D1VKM9</accession>
<dbReference type="Proteomes" id="UP000186922">
    <property type="component" value="Unassembled WGS sequence"/>
</dbReference>
<organism evidence="2 3">
    <name type="scientific">Ramazzottius varieornatus</name>
    <name type="common">Water bear</name>
    <name type="synonym">Tardigrade</name>
    <dbReference type="NCBI Taxonomy" id="947166"/>
    <lineage>
        <taxon>Eukaryota</taxon>
        <taxon>Metazoa</taxon>
        <taxon>Ecdysozoa</taxon>
        <taxon>Tardigrada</taxon>
        <taxon>Eutardigrada</taxon>
        <taxon>Parachela</taxon>
        <taxon>Hypsibioidea</taxon>
        <taxon>Ramazzottiidae</taxon>
        <taxon>Ramazzottius</taxon>
    </lineage>
</organism>
<sequence length="189" mass="20788">MDIFLSVFLVGILAGVATAEPLRMEVELRRLNNSLGILKSGEQCDLTSACDMRLTGYLDIDAAMNAWPGSKPEDSWVKIVERDNENAPVINKIVSRDDCVGRTTRANLRIKAVDVDSLTANDLVDNFECMVPVSGSNIATSISRAQWSTEKFCDTKYNPGKITLKFRYRVFLIDPADCGRPPVGATAKV</sequence>
<keyword evidence="3" id="KW-1185">Reference proteome</keyword>
<gene>
    <name evidence="2" type="primary">RvY_12767-1</name>
    <name evidence="2" type="synonym">RvY_12767.1</name>
    <name evidence="2" type="ORF">RvY_12767</name>
</gene>
<evidence type="ECO:0000313" key="2">
    <source>
        <dbReference type="EMBL" id="GAV02170.1"/>
    </source>
</evidence>
<dbReference type="OrthoDB" id="10053567at2759"/>